<dbReference type="SMART" id="SM00331">
    <property type="entry name" value="PP2C_SIG"/>
    <property type="match status" value="1"/>
</dbReference>
<evidence type="ECO:0000259" key="3">
    <source>
        <dbReference type="SMART" id="SM00331"/>
    </source>
</evidence>
<sequence>MQGLRDVADAWRSGSHRSQTAVLLALIGGVAVSLVVSLVDYTVFPLAGFLLWLLLGSILLRFGPLVVLTFVVVAACVMARFVAEVEVGRVSGLVILLVFVLLVLYTASRQRAGLPGPLSEALLADLRDRLNAQGTVPPLPDGWRCETAMIAAHGVGYAGDFMVVDLDAEAQRLDMVLVDVVGKGVKAAPSALLLAGALGGMIGALRGPDVLGAANAFLLRQDAVETFATAVHVSVDLPTGRYVVHNAGHPPALHWSVEEQAWRTDLSRGLALGVLADPDLHAGEGVLQPGEALMFYTDGVVESRSEDIEVGIDWLRRTAAEAFEQGVDGAARRVIARVPRGDDDRALLILSRV</sequence>
<dbReference type="Proteomes" id="UP001500221">
    <property type="component" value="Unassembled WGS sequence"/>
</dbReference>
<dbReference type="PANTHER" id="PTHR43156:SF2">
    <property type="entry name" value="STAGE II SPORULATION PROTEIN E"/>
    <property type="match status" value="1"/>
</dbReference>
<accession>A0ABP9PMZ2</accession>
<keyword evidence="2" id="KW-0812">Transmembrane</keyword>
<dbReference type="PANTHER" id="PTHR43156">
    <property type="entry name" value="STAGE II SPORULATION PROTEIN E-RELATED"/>
    <property type="match status" value="1"/>
</dbReference>
<feature type="domain" description="PPM-type phosphatase" evidence="3">
    <location>
        <begin position="140"/>
        <end position="352"/>
    </location>
</feature>
<feature type="transmembrane region" description="Helical" evidence="2">
    <location>
        <begin position="49"/>
        <end position="78"/>
    </location>
</feature>
<dbReference type="RefSeq" id="WP_345458673.1">
    <property type="nucleotide sequence ID" value="NZ_BAABKG010000003.1"/>
</dbReference>
<protein>
    <submittedName>
        <fullName evidence="4">PP2C family protein-serine/threonine phosphatase</fullName>
    </submittedName>
</protein>
<evidence type="ECO:0000256" key="2">
    <source>
        <dbReference type="SAM" id="Phobius"/>
    </source>
</evidence>
<evidence type="ECO:0000256" key="1">
    <source>
        <dbReference type="ARBA" id="ARBA00022801"/>
    </source>
</evidence>
<keyword evidence="5" id="KW-1185">Reference proteome</keyword>
<feature type="transmembrane region" description="Helical" evidence="2">
    <location>
        <begin position="21"/>
        <end position="43"/>
    </location>
</feature>
<gene>
    <name evidence="4" type="ORF">GCM10023340_24230</name>
</gene>
<comment type="caution">
    <text evidence="4">The sequence shown here is derived from an EMBL/GenBank/DDBJ whole genome shotgun (WGS) entry which is preliminary data.</text>
</comment>
<dbReference type="EMBL" id="BAABKG010000003">
    <property type="protein sequence ID" value="GAA5149234.1"/>
    <property type="molecule type" value="Genomic_DNA"/>
</dbReference>
<dbReference type="InterPro" id="IPR052016">
    <property type="entry name" value="Bact_Sigma-Reg"/>
</dbReference>
<evidence type="ECO:0000313" key="4">
    <source>
        <dbReference type="EMBL" id="GAA5149234.1"/>
    </source>
</evidence>
<keyword evidence="2" id="KW-0472">Membrane</keyword>
<proteinExistence type="predicted"/>
<evidence type="ECO:0000313" key="5">
    <source>
        <dbReference type="Proteomes" id="UP001500221"/>
    </source>
</evidence>
<dbReference type="Gene3D" id="3.60.40.10">
    <property type="entry name" value="PPM-type phosphatase domain"/>
    <property type="match status" value="1"/>
</dbReference>
<feature type="transmembrane region" description="Helical" evidence="2">
    <location>
        <begin position="90"/>
        <end position="108"/>
    </location>
</feature>
<keyword evidence="2" id="KW-1133">Transmembrane helix</keyword>
<dbReference type="InterPro" id="IPR036457">
    <property type="entry name" value="PPM-type-like_dom_sf"/>
</dbReference>
<dbReference type="Pfam" id="PF07228">
    <property type="entry name" value="SpoIIE"/>
    <property type="match status" value="1"/>
</dbReference>
<dbReference type="SUPFAM" id="SSF81606">
    <property type="entry name" value="PP2C-like"/>
    <property type="match status" value="1"/>
</dbReference>
<name>A0ABP9PMZ2_9ACTN</name>
<dbReference type="InterPro" id="IPR001932">
    <property type="entry name" value="PPM-type_phosphatase-like_dom"/>
</dbReference>
<organism evidence="4 5">
    <name type="scientific">Nocardioides marinquilinus</name>
    <dbReference type="NCBI Taxonomy" id="1210400"/>
    <lineage>
        <taxon>Bacteria</taxon>
        <taxon>Bacillati</taxon>
        <taxon>Actinomycetota</taxon>
        <taxon>Actinomycetes</taxon>
        <taxon>Propionibacteriales</taxon>
        <taxon>Nocardioidaceae</taxon>
        <taxon>Nocardioides</taxon>
    </lineage>
</organism>
<reference evidence="5" key="1">
    <citation type="journal article" date="2019" name="Int. J. Syst. Evol. Microbiol.">
        <title>The Global Catalogue of Microorganisms (GCM) 10K type strain sequencing project: providing services to taxonomists for standard genome sequencing and annotation.</title>
        <authorList>
            <consortium name="The Broad Institute Genomics Platform"/>
            <consortium name="The Broad Institute Genome Sequencing Center for Infectious Disease"/>
            <person name="Wu L."/>
            <person name="Ma J."/>
        </authorList>
    </citation>
    <scope>NUCLEOTIDE SEQUENCE [LARGE SCALE GENOMIC DNA]</scope>
    <source>
        <strain evidence="5">JCM 18459</strain>
    </source>
</reference>
<keyword evidence="1" id="KW-0378">Hydrolase</keyword>